<evidence type="ECO:0000256" key="2">
    <source>
        <dbReference type="ARBA" id="ARBA00022603"/>
    </source>
</evidence>
<gene>
    <name evidence="7" type="ORF">ANIA_02276</name>
</gene>
<dbReference type="AlphaFoldDB" id="Q5BB04"/>
<dbReference type="RefSeq" id="XP_659880.1">
    <property type="nucleotide sequence ID" value="XM_654788.1"/>
</dbReference>
<evidence type="ECO:0000256" key="1">
    <source>
        <dbReference type="ARBA" id="ARBA00001947"/>
    </source>
</evidence>
<dbReference type="GO" id="GO:0003700">
    <property type="term" value="F:DNA-binding transcription factor activity"/>
    <property type="evidence" value="ECO:0007669"/>
    <property type="project" value="InterPro"/>
</dbReference>
<protein>
    <submittedName>
        <fullName evidence="7">DNA repair and transcription factor Ada, putative (AFU_orthologue AFUA_5G06350)</fullName>
    </submittedName>
</protein>
<dbReference type="OMA" id="WLAIQTR"/>
<dbReference type="eggNOG" id="ENOG502S6W3">
    <property type="taxonomic scope" value="Eukaryota"/>
</dbReference>
<dbReference type="Proteomes" id="UP000000560">
    <property type="component" value="Chromosome VII"/>
</dbReference>
<accession>C8VN23</accession>
<dbReference type="GO" id="GO:0008168">
    <property type="term" value="F:methyltransferase activity"/>
    <property type="evidence" value="ECO:0007669"/>
    <property type="project" value="UniProtKB-KW"/>
</dbReference>
<evidence type="ECO:0000256" key="4">
    <source>
        <dbReference type="ARBA" id="ARBA00023159"/>
    </source>
</evidence>
<keyword evidence="2" id="KW-0808">Transferase</keyword>
<dbReference type="STRING" id="227321.Q5BB04"/>
<dbReference type="Pfam" id="PF02805">
    <property type="entry name" value="Ada_Zn_binding"/>
    <property type="match status" value="1"/>
</dbReference>
<evidence type="ECO:0000256" key="3">
    <source>
        <dbReference type="ARBA" id="ARBA00023015"/>
    </source>
</evidence>
<evidence type="ECO:0000259" key="6">
    <source>
        <dbReference type="PROSITE" id="PS01124"/>
    </source>
</evidence>
<dbReference type="GO" id="GO:0006281">
    <property type="term" value="P:DNA repair"/>
    <property type="evidence" value="ECO:0007669"/>
    <property type="project" value="InterPro"/>
</dbReference>
<evidence type="ECO:0000313" key="8">
    <source>
        <dbReference type="Proteomes" id="UP000000560"/>
    </source>
</evidence>
<dbReference type="HOGENOM" id="CLU_000445_81_3_1"/>
<dbReference type="OrthoDB" id="2447880at2759"/>
<dbReference type="InterPro" id="IPR035451">
    <property type="entry name" value="Ada-like_dom_sf"/>
</dbReference>
<dbReference type="InterPro" id="IPR018060">
    <property type="entry name" value="HTH_AraC"/>
</dbReference>
<keyword evidence="8" id="KW-1185">Reference proteome</keyword>
<dbReference type="GO" id="GO:0032259">
    <property type="term" value="P:methylation"/>
    <property type="evidence" value="ECO:0007669"/>
    <property type="project" value="UniProtKB-KW"/>
</dbReference>
<evidence type="ECO:0000313" key="7">
    <source>
        <dbReference type="EMBL" id="CBF86516.1"/>
    </source>
</evidence>
<keyword evidence="2" id="KW-0489">Methyltransferase</keyword>
<accession>Q5BB04</accession>
<organism evidence="7 8">
    <name type="scientific">Emericella nidulans (strain FGSC A4 / ATCC 38163 / CBS 112.46 / NRRL 194 / M139)</name>
    <name type="common">Aspergillus nidulans</name>
    <dbReference type="NCBI Taxonomy" id="227321"/>
    <lineage>
        <taxon>Eukaryota</taxon>
        <taxon>Fungi</taxon>
        <taxon>Dikarya</taxon>
        <taxon>Ascomycota</taxon>
        <taxon>Pezizomycotina</taxon>
        <taxon>Eurotiomycetes</taxon>
        <taxon>Eurotiomycetidae</taxon>
        <taxon>Eurotiales</taxon>
        <taxon>Aspergillaceae</taxon>
        <taxon>Aspergillus</taxon>
        <taxon>Aspergillus subgen. Nidulantes</taxon>
    </lineage>
</organism>
<reference evidence="8" key="1">
    <citation type="journal article" date="2005" name="Nature">
        <title>Sequencing of Aspergillus nidulans and comparative analysis with A. fumigatus and A. oryzae.</title>
        <authorList>
            <person name="Galagan J.E."/>
            <person name="Calvo S.E."/>
            <person name="Cuomo C."/>
            <person name="Ma L.J."/>
            <person name="Wortman J.R."/>
            <person name="Batzoglou S."/>
            <person name="Lee S.I."/>
            <person name="Basturkmen M."/>
            <person name="Spevak C.C."/>
            <person name="Clutterbuck J."/>
            <person name="Kapitonov V."/>
            <person name="Jurka J."/>
            <person name="Scazzocchio C."/>
            <person name="Farman M."/>
            <person name="Butler J."/>
            <person name="Purcell S."/>
            <person name="Harris S."/>
            <person name="Braus G.H."/>
            <person name="Draht O."/>
            <person name="Busch S."/>
            <person name="D'Enfert C."/>
            <person name="Bouchier C."/>
            <person name="Goldman G.H."/>
            <person name="Bell-Pedersen D."/>
            <person name="Griffiths-Jones S."/>
            <person name="Doonan J.H."/>
            <person name="Yu J."/>
            <person name="Vienken K."/>
            <person name="Pain A."/>
            <person name="Freitag M."/>
            <person name="Selker E.U."/>
            <person name="Archer D.B."/>
            <person name="Penalva M.A."/>
            <person name="Oakley B.R."/>
            <person name="Momany M."/>
            <person name="Tanaka T."/>
            <person name="Kumagai T."/>
            <person name="Asai K."/>
            <person name="Machida M."/>
            <person name="Nierman W.C."/>
            <person name="Denning D.W."/>
            <person name="Caddick M."/>
            <person name="Hynes M."/>
            <person name="Paoletti M."/>
            <person name="Fischer R."/>
            <person name="Miller B."/>
            <person name="Dyer P."/>
            <person name="Sachs M.S."/>
            <person name="Osmani S.A."/>
            <person name="Birren B.W."/>
        </authorList>
    </citation>
    <scope>NUCLEOTIDE SEQUENCE [LARGE SCALE GENOMIC DNA]</scope>
    <source>
        <strain evidence="8">FGSC A4 / ATCC 38163 / CBS 112.46 / NRRL 194 / M139</strain>
    </source>
</reference>
<sequence>MSQTPAPQIISRLPKLGSPATSTASRWQAVVNRDPIASFVYAVITTRIYCRPSCAARLARRANVVFYDTPSQAEEAGFRACKRCKPEDSPEHAIDSQVAVVQRACRTIEADVRSGSKPTLSRLAEEASLTPSHFLRVFKKVVGVTPGKYVAAVMKESEGVPLDLVGDSPSMVENRDMALMDWLGNPDSEYGDLGCAVSAGGENALLWNEFDVLIAAEAEYVSRQGI</sequence>
<dbReference type="InParanoid" id="Q5BB04"/>
<dbReference type="InterPro" id="IPR009057">
    <property type="entry name" value="Homeodomain-like_sf"/>
</dbReference>
<name>Q5BB04_EMENI</name>
<dbReference type="KEGG" id="ani:ANIA_02276"/>
<evidence type="ECO:0000256" key="5">
    <source>
        <dbReference type="ARBA" id="ARBA00023163"/>
    </source>
</evidence>
<dbReference type="Gene3D" id="3.40.10.10">
    <property type="entry name" value="DNA Methylphosphotriester Repair Domain"/>
    <property type="match status" value="1"/>
</dbReference>
<comment type="cofactor">
    <cofactor evidence="1">
        <name>Zn(2+)</name>
        <dbReference type="ChEBI" id="CHEBI:29105"/>
    </cofactor>
</comment>
<dbReference type="GO" id="GO:0008270">
    <property type="term" value="F:zinc ion binding"/>
    <property type="evidence" value="ECO:0007669"/>
    <property type="project" value="InterPro"/>
</dbReference>
<keyword evidence="3" id="KW-0805">Transcription regulation</keyword>
<reference evidence="8" key="2">
    <citation type="journal article" date="2009" name="Fungal Genet. Biol.">
        <title>The 2008 update of the Aspergillus nidulans genome annotation: a community effort.</title>
        <authorList>
            <person name="Wortman J.R."/>
            <person name="Gilsenan J.M."/>
            <person name="Joardar V."/>
            <person name="Deegan J."/>
            <person name="Clutterbuck J."/>
            <person name="Andersen M.R."/>
            <person name="Archer D."/>
            <person name="Bencina M."/>
            <person name="Braus G."/>
            <person name="Coutinho P."/>
            <person name="von Dohren H."/>
            <person name="Doonan J."/>
            <person name="Driessen A.J."/>
            <person name="Durek P."/>
            <person name="Espeso E."/>
            <person name="Fekete E."/>
            <person name="Flipphi M."/>
            <person name="Estrada C.G."/>
            <person name="Geysens S."/>
            <person name="Goldman G."/>
            <person name="de Groot P.W."/>
            <person name="Hansen K."/>
            <person name="Harris S.D."/>
            <person name="Heinekamp T."/>
            <person name="Helmstaedt K."/>
            <person name="Henrissat B."/>
            <person name="Hofmann G."/>
            <person name="Homan T."/>
            <person name="Horio T."/>
            <person name="Horiuchi H."/>
            <person name="James S."/>
            <person name="Jones M."/>
            <person name="Karaffa L."/>
            <person name="Karanyi Z."/>
            <person name="Kato M."/>
            <person name="Keller N."/>
            <person name="Kelly D.E."/>
            <person name="Kiel J.A."/>
            <person name="Kim J.M."/>
            <person name="van der Klei I.J."/>
            <person name="Klis F.M."/>
            <person name="Kovalchuk A."/>
            <person name="Krasevec N."/>
            <person name="Kubicek C.P."/>
            <person name="Liu B."/>
            <person name="Maccabe A."/>
            <person name="Meyer V."/>
            <person name="Mirabito P."/>
            <person name="Miskei M."/>
            <person name="Mos M."/>
            <person name="Mullins J."/>
            <person name="Nelson D.R."/>
            <person name="Nielsen J."/>
            <person name="Oakley B.R."/>
            <person name="Osmani S.A."/>
            <person name="Pakula T."/>
            <person name="Paszewski A."/>
            <person name="Paulsen I."/>
            <person name="Pilsyk S."/>
            <person name="Pocsi I."/>
            <person name="Punt P.J."/>
            <person name="Ram A.F."/>
            <person name="Ren Q."/>
            <person name="Robellet X."/>
            <person name="Robson G."/>
            <person name="Seiboth B."/>
            <person name="van Solingen P."/>
            <person name="Specht T."/>
            <person name="Sun J."/>
            <person name="Taheri-Talesh N."/>
            <person name="Takeshita N."/>
            <person name="Ussery D."/>
            <person name="vanKuyk P.A."/>
            <person name="Visser H."/>
            <person name="van de Vondervoort P.J."/>
            <person name="de Vries R.P."/>
            <person name="Walton J."/>
            <person name="Xiang X."/>
            <person name="Xiong Y."/>
            <person name="Zeng A.P."/>
            <person name="Brandt B.W."/>
            <person name="Cornell M.J."/>
            <person name="van den Hondel C.A."/>
            <person name="Visser J."/>
            <person name="Oliver S.G."/>
            <person name="Turner G."/>
        </authorList>
    </citation>
    <scope>GENOME REANNOTATION</scope>
    <source>
        <strain evidence="8">FGSC A4 / ATCC 38163 / CBS 112.46 / NRRL 194 / M139</strain>
    </source>
</reference>
<dbReference type="GO" id="GO:0043565">
    <property type="term" value="F:sequence-specific DNA binding"/>
    <property type="evidence" value="ECO:0007669"/>
    <property type="project" value="InterPro"/>
</dbReference>
<proteinExistence type="predicted"/>
<dbReference type="GeneID" id="2875547"/>
<dbReference type="SUPFAM" id="SSF46689">
    <property type="entry name" value="Homeodomain-like"/>
    <property type="match status" value="1"/>
</dbReference>
<feature type="domain" description="HTH araC/xylS-type" evidence="6">
    <location>
        <begin position="102"/>
        <end position="150"/>
    </location>
</feature>
<dbReference type="PROSITE" id="PS01124">
    <property type="entry name" value="HTH_ARAC_FAMILY_2"/>
    <property type="match status" value="1"/>
</dbReference>
<dbReference type="SUPFAM" id="SSF57884">
    <property type="entry name" value="Ada DNA repair protein, N-terminal domain (N-Ada 10)"/>
    <property type="match status" value="1"/>
</dbReference>
<keyword evidence="5" id="KW-0804">Transcription</keyword>
<keyword evidence="4" id="KW-0010">Activator</keyword>
<dbReference type="EMBL" id="BN001307">
    <property type="protein sequence ID" value="CBF86516.1"/>
    <property type="molecule type" value="Genomic_DNA"/>
</dbReference>
<dbReference type="InterPro" id="IPR004026">
    <property type="entry name" value="Ada_DNA_repair_Zn-bd"/>
</dbReference>
<dbReference type="Gene3D" id="1.10.10.60">
    <property type="entry name" value="Homeodomain-like"/>
    <property type="match status" value="1"/>
</dbReference>